<dbReference type="AlphaFoldDB" id="A0A7C9EY94"/>
<dbReference type="EMBL" id="GISG01263423">
    <property type="protein sequence ID" value="MBA4674566.1"/>
    <property type="molecule type" value="Transcribed_RNA"/>
</dbReference>
<feature type="compositionally biased region" description="Polar residues" evidence="1">
    <location>
        <begin position="25"/>
        <end position="62"/>
    </location>
</feature>
<name>A0A7C9EY94_OPUST</name>
<evidence type="ECO:0000256" key="1">
    <source>
        <dbReference type="SAM" id="MobiDB-lite"/>
    </source>
</evidence>
<organism evidence="2">
    <name type="scientific">Opuntia streptacantha</name>
    <name type="common">Prickly pear cactus</name>
    <name type="synonym">Opuntia cardona</name>
    <dbReference type="NCBI Taxonomy" id="393608"/>
    <lineage>
        <taxon>Eukaryota</taxon>
        <taxon>Viridiplantae</taxon>
        <taxon>Streptophyta</taxon>
        <taxon>Embryophyta</taxon>
        <taxon>Tracheophyta</taxon>
        <taxon>Spermatophyta</taxon>
        <taxon>Magnoliopsida</taxon>
        <taxon>eudicotyledons</taxon>
        <taxon>Gunneridae</taxon>
        <taxon>Pentapetalae</taxon>
        <taxon>Caryophyllales</taxon>
        <taxon>Cactineae</taxon>
        <taxon>Cactaceae</taxon>
        <taxon>Opuntioideae</taxon>
        <taxon>Opuntia</taxon>
    </lineage>
</organism>
<reference evidence="2" key="2">
    <citation type="submission" date="2020-07" db="EMBL/GenBank/DDBJ databases">
        <authorList>
            <person name="Vera ALvarez R."/>
            <person name="Arias-Moreno D.M."/>
            <person name="Jimenez-Jacinto V."/>
            <person name="Jimenez-Bremont J.F."/>
            <person name="Swaminathan K."/>
            <person name="Moose S.P."/>
            <person name="Guerrero-Gonzalez M.L."/>
            <person name="Marino-Ramirez L."/>
            <person name="Landsman D."/>
            <person name="Rodriguez-Kessler M."/>
            <person name="Delgado-Sanchez P."/>
        </authorList>
    </citation>
    <scope>NUCLEOTIDE SEQUENCE</scope>
    <source>
        <tissue evidence="2">Cladode</tissue>
    </source>
</reference>
<proteinExistence type="predicted"/>
<protein>
    <submittedName>
        <fullName evidence="2">Uncharacterized protein</fullName>
    </submittedName>
</protein>
<feature type="region of interest" description="Disordered" evidence="1">
    <location>
        <begin position="1"/>
        <end position="77"/>
    </location>
</feature>
<evidence type="ECO:0000313" key="2">
    <source>
        <dbReference type="EMBL" id="MBA4674567.1"/>
    </source>
</evidence>
<sequence length="151" mass="16082">MGDRRDKGHRSRDRVKDGSSSSSSGTHTPISGTPRQHSASSSAMTPSRPSGAANQGTHNNIPIQPPTPDPYAARQEAREYSVVARGTMIIGHNHNRNRKGIQKIGEVSICNKTAGSEFASPFPIHENIQAGYNVNEGDKQEIAGVNVGNIG</sequence>
<dbReference type="EMBL" id="GISG01263424">
    <property type="protein sequence ID" value="MBA4674567.1"/>
    <property type="molecule type" value="Transcribed_RNA"/>
</dbReference>
<accession>A0A7C9EY94</accession>
<reference evidence="2" key="1">
    <citation type="journal article" date="2013" name="J. Plant Res.">
        <title>Effect of fungi and light on seed germination of three Opuntia species from semiarid lands of central Mexico.</title>
        <authorList>
            <person name="Delgado-Sanchez P."/>
            <person name="Jimenez-Bremont J.F."/>
            <person name="Guerrero-Gonzalez Mde L."/>
            <person name="Flores J."/>
        </authorList>
    </citation>
    <scope>NUCLEOTIDE SEQUENCE</scope>
    <source>
        <tissue evidence="2">Cladode</tissue>
    </source>
</reference>